<organism evidence="3 4">
    <name type="scientific">Methylobacterium iners</name>
    <dbReference type="NCBI Taxonomy" id="418707"/>
    <lineage>
        <taxon>Bacteria</taxon>
        <taxon>Pseudomonadati</taxon>
        <taxon>Pseudomonadota</taxon>
        <taxon>Alphaproteobacteria</taxon>
        <taxon>Hyphomicrobiales</taxon>
        <taxon>Methylobacteriaceae</taxon>
        <taxon>Methylobacterium</taxon>
    </lineage>
</organism>
<feature type="signal peptide" evidence="1">
    <location>
        <begin position="1"/>
        <end position="25"/>
    </location>
</feature>
<dbReference type="Proteomes" id="UP001055125">
    <property type="component" value="Unassembled WGS sequence"/>
</dbReference>
<feature type="domain" description="Lipocalin-like" evidence="2">
    <location>
        <begin position="32"/>
        <end position="156"/>
    </location>
</feature>
<keyword evidence="4" id="KW-1185">Reference proteome</keyword>
<reference evidence="3" key="1">
    <citation type="journal article" date="2021" name="Front. Microbiol.">
        <title>Comprehensive Comparative Genomics and Phenotyping of Methylobacterium Species.</title>
        <authorList>
            <person name="Alessa O."/>
            <person name="Ogura Y."/>
            <person name="Fujitani Y."/>
            <person name="Takami H."/>
            <person name="Hayashi T."/>
            <person name="Sahin N."/>
            <person name="Tani A."/>
        </authorList>
    </citation>
    <scope>NUCLEOTIDE SEQUENCE</scope>
    <source>
        <strain evidence="3">DSM 19015</strain>
    </source>
</reference>
<proteinExistence type="predicted"/>
<evidence type="ECO:0000256" key="1">
    <source>
        <dbReference type="SAM" id="SignalP"/>
    </source>
</evidence>
<evidence type="ECO:0000313" key="3">
    <source>
        <dbReference type="EMBL" id="GJD97712.1"/>
    </source>
</evidence>
<gene>
    <name evidence="3" type="ORF">OCOJLMKI_4945</name>
</gene>
<dbReference type="Pfam" id="PF13924">
    <property type="entry name" value="Lipocalin_5"/>
    <property type="match status" value="1"/>
</dbReference>
<evidence type="ECO:0000313" key="4">
    <source>
        <dbReference type="Proteomes" id="UP001055125"/>
    </source>
</evidence>
<dbReference type="InterPro" id="IPR024311">
    <property type="entry name" value="Lipocalin-like"/>
</dbReference>
<dbReference type="EMBL" id="BPQP01000100">
    <property type="protein sequence ID" value="GJD97712.1"/>
    <property type="molecule type" value="Genomic_DNA"/>
</dbReference>
<reference evidence="3" key="2">
    <citation type="submission" date="2021-08" db="EMBL/GenBank/DDBJ databases">
        <authorList>
            <person name="Tani A."/>
            <person name="Ola A."/>
            <person name="Ogura Y."/>
            <person name="Katsura K."/>
            <person name="Hayashi T."/>
        </authorList>
    </citation>
    <scope>NUCLEOTIDE SEQUENCE</scope>
    <source>
        <strain evidence="3">DSM 19015</strain>
    </source>
</reference>
<name>A0ABQ4S6F9_9HYPH</name>
<comment type="caution">
    <text evidence="3">The sequence shown here is derived from an EMBL/GenBank/DDBJ whole genome shotgun (WGS) entry which is preliminary data.</text>
</comment>
<evidence type="ECO:0000259" key="2">
    <source>
        <dbReference type="Pfam" id="PF13924"/>
    </source>
</evidence>
<dbReference type="RefSeq" id="WP_238246763.1">
    <property type="nucleotide sequence ID" value="NZ_BPQP01000100.1"/>
</dbReference>
<feature type="chain" id="PRO_5046537141" description="Lipocalin-like domain-containing protein" evidence="1">
    <location>
        <begin position="26"/>
        <end position="171"/>
    </location>
</feature>
<accession>A0ABQ4S6F9</accession>
<protein>
    <recommendedName>
        <fullName evidence="2">Lipocalin-like domain-containing protein</fullName>
    </recommendedName>
</protein>
<keyword evidence="1" id="KW-0732">Signal</keyword>
<sequence length="171" mass="18282">MNGPFATAVAMSSVLACFASSSAIAQTAKDLMGTWTLVSSVAQYGSTKVDTFGTNPSGTLVFGNDGRYALVFMRGGLPRIGSNDRTLQTPHESRAIGQGVIAHFGTYTVDQADKVLVLHIERSSFPNWNGVEQRRAFSLRGEELTYTSPGSTGVVTEVTMSRQLTQQATLP</sequence>